<evidence type="ECO:0000256" key="4">
    <source>
        <dbReference type="ARBA" id="ARBA00011233"/>
    </source>
</evidence>
<reference evidence="11 12" key="1">
    <citation type="submission" date="2018-08" db="EMBL/GenBank/DDBJ databases">
        <title>A genome reference for cultivated species of the human gut microbiota.</title>
        <authorList>
            <person name="Zou Y."/>
            <person name="Xue W."/>
            <person name="Luo G."/>
        </authorList>
    </citation>
    <scope>NUCLEOTIDE SEQUENCE [LARGE SCALE GENOMIC DNA]</scope>
    <source>
        <strain evidence="11 12">OF01-2LB</strain>
    </source>
</reference>
<dbReference type="CDD" id="cd09009">
    <property type="entry name" value="PNP-EcPNPII_like"/>
    <property type="match status" value="1"/>
</dbReference>
<comment type="similarity">
    <text evidence="3 8">Belongs to the PNP/MTAP phosphorylase family.</text>
</comment>
<keyword evidence="5 8" id="KW-0328">Glycosyltransferase</keyword>
<dbReference type="UniPathway" id="UPA00606"/>
<feature type="binding site" evidence="9">
    <location>
        <position position="112"/>
    </location>
    <ligand>
        <name>phosphate</name>
        <dbReference type="ChEBI" id="CHEBI:43474"/>
    </ligand>
</feature>
<protein>
    <recommendedName>
        <fullName evidence="8">Purine nucleoside phosphorylase</fullName>
        <ecNumber evidence="8">2.4.2.1</ecNumber>
    </recommendedName>
    <alternativeName>
        <fullName evidence="8">Inosine-guanosine phosphorylase</fullName>
    </alternativeName>
</protein>
<dbReference type="PANTHER" id="PTHR11904">
    <property type="entry name" value="METHYLTHIOADENOSINE/PURINE NUCLEOSIDE PHOSPHORYLASE"/>
    <property type="match status" value="1"/>
</dbReference>
<feature type="binding site" evidence="9">
    <location>
        <position position="29"/>
    </location>
    <ligand>
        <name>phosphate</name>
        <dbReference type="ChEBI" id="CHEBI:43474"/>
    </ligand>
</feature>
<dbReference type="EC" id="2.4.2.1" evidence="8"/>
<dbReference type="InterPro" id="IPR000845">
    <property type="entry name" value="Nucleoside_phosphorylase_d"/>
</dbReference>
<comment type="caution">
    <text evidence="11">The sequence shown here is derived from an EMBL/GenBank/DDBJ whole genome shotgun (WGS) entry which is preliminary data.</text>
</comment>
<dbReference type="AlphaFoldDB" id="A0A3E2VZ96"/>
<feature type="binding site" evidence="9">
    <location>
        <begin position="80"/>
        <end position="82"/>
    </location>
    <ligand>
        <name>phosphate</name>
        <dbReference type="ChEBI" id="CHEBI:43474"/>
    </ligand>
</feature>
<dbReference type="InterPro" id="IPR011270">
    <property type="entry name" value="Pur_Nuc_Pase_Ino/Guo-sp"/>
</dbReference>
<dbReference type="InterPro" id="IPR011268">
    <property type="entry name" value="Purine_phosphorylase"/>
</dbReference>
<comment type="function">
    <text evidence="1">The purine nucleoside phosphorylases catalyze the phosphorolytic breakdown of the N-glycosidic bond in the beta-(deoxy)ribonucleoside molecules, with the formation of the corresponding free purine bases and pentose-1-phosphate. Cleaves guanosine, inosine, 2'-deoxyguanosine and 2'-deoxyinosine.</text>
</comment>
<dbReference type="SUPFAM" id="SSF53167">
    <property type="entry name" value="Purine and uridine phosphorylases"/>
    <property type="match status" value="1"/>
</dbReference>
<evidence type="ECO:0000256" key="3">
    <source>
        <dbReference type="ARBA" id="ARBA00006751"/>
    </source>
</evidence>
<dbReference type="NCBIfam" id="NF006054">
    <property type="entry name" value="PRK08202.1"/>
    <property type="match status" value="1"/>
</dbReference>
<dbReference type="GO" id="GO:0004731">
    <property type="term" value="F:purine-nucleoside phosphorylase activity"/>
    <property type="evidence" value="ECO:0007669"/>
    <property type="project" value="UniProtKB-EC"/>
</dbReference>
<dbReference type="PROSITE" id="PS01240">
    <property type="entry name" value="PNP_MTAP_2"/>
    <property type="match status" value="1"/>
</dbReference>
<dbReference type="Proteomes" id="UP000260025">
    <property type="component" value="Unassembled WGS sequence"/>
</dbReference>
<organism evidence="11 12">
    <name type="scientific">Clostridium innocuum</name>
    <dbReference type="NCBI Taxonomy" id="1522"/>
    <lineage>
        <taxon>Bacteria</taxon>
        <taxon>Bacillati</taxon>
        <taxon>Bacillota</taxon>
        <taxon>Clostridia</taxon>
        <taxon>Eubacteriales</taxon>
        <taxon>Clostridiaceae</taxon>
        <taxon>Clostridium</taxon>
    </lineage>
</organism>
<gene>
    <name evidence="11" type="ORF">DXA38_05960</name>
</gene>
<feature type="binding site" evidence="9">
    <location>
        <position position="211"/>
    </location>
    <ligand>
        <name>phosphate</name>
        <dbReference type="ChEBI" id="CHEBI:43474"/>
    </ligand>
</feature>
<dbReference type="NCBIfam" id="TIGR01697">
    <property type="entry name" value="PNPH-PUNA-XAPA"/>
    <property type="match status" value="1"/>
</dbReference>
<comment type="pathway">
    <text evidence="2 8">Purine metabolism; purine nucleoside salvage.</text>
</comment>
<feature type="binding site" evidence="9">
    <location>
        <position position="60"/>
    </location>
    <ligand>
        <name>phosphate</name>
        <dbReference type="ChEBI" id="CHEBI:43474"/>
    </ligand>
</feature>
<dbReference type="EMBL" id="QVEV01000006">
    <property type="protein sequence ID" value="RGC16955.1"/>
    <property type="molecule type" value="Genomic_DNA"/>
</dbReference>
<evidence type="ECO:0000256" key="6">
    <source>
        <dbReference type="ARBA" id="ARBA00022679"/>
    </source>
</evidence>
<dbReference type="PIRSF" id="PIRSF000477">
    <property type="entry name" value="PurNPase"/>
    <property type="match status" value="1"/>
</dbReference>
<evidence type="ECO:0000256" key="2">
    <source>
        <dbReference type="ARBA" id="ARBA00005058"/>
    </source>
</evidence>
<dbReference type="Gene3D" id="3.40.50.1580">
    <property type="entry name" value="Nucleoside phosphorylase domain"/>
    <property type="match status" value="1"/>
</dbReference>
<evidence type="ECO:0000313" key="12">
    <source>
        <dbReference type="Proteomes" id="UP000260025"/>
    </source>
</evidence>
<dbReference type="OrthoDB" id="1523230at2"/>
<dbReference type="GO" id="GO:0005737">
    <property type="term" value="C:cytoplasm"/>
    <property type="evidence" value="ECO:0007669"/>
    <property type="project" value="TreeGrafter"/>
</dbReference>
<dbReference type="GO" id="GO:0009116">
    <property type="term" value="P:nucleoside metabolic process"/>
    <property type="evidence" value="ECO:0007669"/>
    <property type="project" value="InterPro"/>
</dbReference>
<proteinExistence type="inferred from homology"/>
<dbReference type="PANTHER" id="PTHR11904:SF9">
    <property type="entry name" value="PURINE NUCLEOSIDE PHOSPHORYLASE-RELATED"/>
    <property type="match status" value="1"/>
</dbReference>
<feature type="binding site" evidence="9">
    <location>
        <position position="192"/>
    </location>
    <ligand>
        <name>a purine D-ribonucleoside</name>
        <dbReference type="ChEBI" id="CHEBI:142355"/>
    </ligand>
</feature>
<dbReference type="InterPro" id="IPR018099">
    <property type="entry name" value="Purine_phosphorylase-2_CS"/>
</dbReference>
<keyword evidence="6 8" id="KW-0808">Transferase</keyword>
<evidence type="ECO:0000259" key="10">
    <source>
        <dbReference type="Pfam" id="PF01048"/>
    </source>
</evidence>
<dbReference type="RefSeq" id="WP_117442417.1">
    <property type="nucleotide sequence ID" value="NZ_JAJFEN010000031.1"/>
</dbReference>
<name>A0A3E2VZ96_CLOIN</name>
<feature type="domain" description="Nucleoside phosphorylase" evidence="10">
    <location>
        <begin position="23"/>
        <end position="268"/>
    </location>
</feature>
<evidence type="ECO:0000256" key="5">
    <source>
        <dbReference type="ARBA" id="ARBA00022676"/>
    </source>
</evidence>
<dbReference type="Pfam" id="PF01048">
    <property type="entry name" value="PNP_UDP_1"/>
    <property type="match status" value="1"/>
</dbReference>
<comment type="catalytic activity">
    <reaction evidence="7">
        <text>a purine 2'-deoxy-D-ribonucleoside + phosphate = a purine nucleobase + 2-deoxy-alpha-D-ribose 1-phosphate</text>
        <dbReference type="Rhea" id="RHEA:36431"/>
        <dbReference type="ChEBI" id="CHEBI:26386"/>
        <dbReference type="ChEBI" id="CHEBI:43474"/>
        <dbReference type="ChEBI" id="CHEBI:57259"/>
        <dbReference type="ChEBI" id="CHEBI:142361"/>
        <dbReference type="EC" id="2.4.2.1"/>
    </reaction>
</comment>
<dbReference type="InterPro" id="IPR035994">
    <property type="entry name" value="Nucleoside_phosphorylase_sf"/>
</dbReference>
<evidence type="ECO:0000256" key="7">
    <source>
        <dbReference type="ARBA" id="ARBA00048556"/>
    </source>
</evidence>
<comment type="subunit">
    <text evidence="4">Homotrimer.</text>
</comment>
<evidence type="ECO:0000256" key="8">
    <source>
        <dbReference type="PIRNR" id="PIRNR000477"/>
    </source>
</evidence>
<accession>A0A3E2VZ96</accession>
<sequence>MFYDKVEESVQYIRRHVKTEPVIGIILGSGLGSLVDMMEDKEVISYRDIPHFPQSKVEGHAGNLVFGKLKDQHLVVMQGRFHYYEGFTMKEVTYPLYVMKLLGVQDLIVTNACGGINENYQPGDLMIIDDFINTLDVNPLIGDNDERFGVRFPDMSEPYSTELREKAKQVADRLGIPYRHGVYTLFQGPYYETAAEIRMYARAGSDAIGMSTVPETIAANYLGIRVLGIACITNMATGIAKEKHSHEEVVKMANKSSAQLCTWIEALLKEW</sequence>
<evidence type="ECO:0000256" key="9">
    <source>
        <dbReference type="PIRSR" id="PIRSR000477-2"/>
    </source>
</evidence>
<dbReference type="NCBIfam" id="TIGR01700">
    <property type="entry name" value="PNPH"/>
    <property type="match status" value="1"/>
</dbReference>
<evidence type="ECO:0000313" key="11">
    <source>
        <dbReference type="EMBL" id="RGC16955.1"/>
    </source>
</evidence>
<feature type="binding site" evidence="9">
    <location>
        <position position="234"/>
    </location>
    <ligand>
        <name>a purine D-ribonucleoside</name>
        <dbReference type="ChEBI" id="CHEBI:142355"/>
    </ligand>
</feature>
<evidence type="ECO:0000256" key="1">
    <source>
        <dbReference type="ARBA" id="ARBA00002678"/>
    </source>
</evidence>